<dbReference type="PROSITE" id="PS00687">
    <property type="entry name" value="ALDEHYDE_DEHYDR_GLU"/>
    <property type="match status" value="1"/>
</dbReference>
<evidence type="ECO:0000313" key="9">
    <source>
        <dbReference type="EMBL" id="GAA4978803.1"/>
    </source>
</evidence>
<protein>
    <recommendedName>
        <fullName evidence="4">Aldehyde dehydrogenase</fullName>
    </recommendedName>
</protein>
<evidence type="ECO:0000256" key="4">
    <source>
        <dbReference type="PIRNR" id="PIRNR036492"/>
    </source>
</evidence>
<proteinExistence type="inferred from homology"/>
<evidence type="ECO:0000256" key="5">
    <source>
        <dbReference type="PROSITE-ProRule" id="PRU10007"/>
    </source>
</evidence>
<sequence length="496" mass="52033">MAGFEGLDTVSPSPAAPGETASSDADAIARLKAVFGAQKQAARTHRVPSVPERQDRLAALAGMVVAHRREIQDAMIADFGVHPRPVTDMTEVLGVAGQATYIRERLPEWAAAQARDVDPALFGTATARIQYEPKGVLGILAPWNFPFLLSLGPLADMLGAGNRVVIKPSEVAPACADLLSDMVARTFDPEQVAVVTGGLGLAKEFPTLRWDHLLYTGNAGVGREVAVAAAGNLVPVTLELGGKNPAVVAPDRVDAETVAQILGSKLVKSGQVCIAPDYCLVPRDAMPEFVALARTFMQDTVPSYAASDDCVGIVSERHTERLLRLRAEAERAGCEVVDLPPGGDAAVPGSRQLPVTLILDPGDDLGIMREELFGPLLPVKPYDSFDDAVAYVNSGEPPLGLYVFSADPELVAETLARTRSGGACVNTCAIQGVLPSLGFGGAGHSGYGRHRGVEGFREFSIARGIVERGEGDLIPAFFPPYAGLGQAVVDAAFGAA</sequence>
<dbReference type="PANTHER" id="PTHR43570:SF20">
    <property type="entry name" value="ALDEHYDE DEHYDROGENASE ALDX-RELATED"/>
    <property type="match status" value="1"/>
</dbReference>
<dbReference type="Pfam" id="PF00171">
    <property type="entry name" value="Aldedh"/>
    <property type="match status" value="1"/>
</dbReference>
<feature type="domain" description="Aldehyde dehydrogenase" evidence="8">
    <location>
        <begin position="30"/>
        <end position="460"/>
    </location>
</feature>
<keyword evidence="10" id="KW-1185">Reference proteome</keyword>
<dbReference type="Proteomes" id="UP001500466">
    <property type="component" value="Unassembled WGS sequence"/>
</dbReference>
<dbReference type="SUPFAM" id="SSF53720">
    <property type="entry name" value="ALDH-like"/>
    <property type="match status" value="1"/>
</dbReference>
<dbReference type="RefSeq" id="WP_345678265.1">
    <property type="nucleotide sequence ID" value="NZ_BAABHS010000020.1"/>
</dbReference>
<evidence type="ECO:0000256" key="2">
    <source>
        <dbReference type="ARBA" id="ARBA00023002"/>
    </source>
</evidence>
<dbReference type="InterPro" id="IPR016161">
    <property type="entry name" value="Ald_DH/histidinol_DH"/>
</dbReference>
<dbReference type="PANTHER" id="PTHR43570">
    <property type="entry name" value="ALDEHYDE DEHYDROGENASE"/>
    <property type="match status" value="1"/>
</dbReference>
<dbReference type="PROSITE" id="PS00070">
    <property type="entry name" value="ALDEHYDE_DEHYDR_CYS"/>
    <property type="match status" value="1"/>
</dbReference>
<evidence type="ECO:0000313" key="10">
    <source>
        <dbReference type="Proteomes" id="UP001500466"/>
    </source>
</evidence>
<organism evidence="9 10">
    <name type="scientific">Yinghuangia aomiensis</name>
    <dbReference type="NCBI Taxonomy" id="676205"/>
    <lineage>
        <taxon>Bacteria</taxon>
        <taxon>Bacillati</taxon>
        <taxon>Actinomycetota</taxon>
        <taxon>Actinomycetes</taxon>
        <taxon>Kitasatosporales</taxon>
        <taxon>Streptomycetaceae</taxon>
        <taxon>Yinghuangia</taxon>
    </lineage>
</organism>
<dbReference type="InterPro" id="IPR015590">
    <property type="entry name" value="Aldehyde_DH_dom"/>
</dbReference>
<dbReference type="EMBL" id="BAABHS010000020">
    <property type="protein sequence ID" value="GAA4978803.1"/>
    <property type="molecule type" value="Genomic_DNA"/>
</dbReference>
<dbReference type="InterPro" id="IPR016162">
    <property type="entry name" value="Ald_DH_N"/>
</dbReference>
<evidence type="ECO:0000256" key="6">
    <source>
        <dbReference type="RuleBase" id="RU003345"/>
    </source>
</evidence>
<evidence type="ECO:0000256" key="1">
    <source>
        <dbReference type="ARBA" id="ARBA00009986"/>
    </source>
</evidence>
<evidence type="ECO:0000256" key="7">
    <source>
        <dbReference type="SAM" id="MobiDB-lite"/>
    </source>
</evidence>
<dbReference type="Gene3D" id="3.40.309.10">
    <property type="entry name" value="Aldehyde Dehydrogenase, Chain A, domain 2"/>
    <property type="match status" value="1"/>
</dbReference>
<feature type="region of interest" description="Disordered" evidence="7">
    <location>
        <begin position="1"/>
        <end position="23"/>
    </location>
</feature>
<comment type="caution">
    <text evidence="9">The sequence shown here is derived from an EMBL/GenBank/DDBJ whole genome shotgun (WGS) entry which is preliminary data.</text>
</comment>
<dbReference type="PIRSF" id="PIRSF036492">
    <property type="entry name" value="ALDH"/>
    <property type="match status" value="1"/>
</dbReference>
<comment type="similarity">
    <text evidence="1 4 6">Belongs to the aldehyde dehydrogenase family.</text>
</comment>
<dbReference type="InterPro" id="IPR029510">
    <property type="entry name" value="Ald_DH_CS_GLU"/>
</dbReference>
<evidence type="ECO:0000259" key="8">
    <source>
        <dbReference type="Pfam" id="PF00171"/>
    </source>
</evidence>
<reference evidence="10" key="1">
    <citation type="journal article" date="2019" name="Int. J. Syst. Evol. Microbiol.">
        <title>The Global Catalogue of Microorganisms (GCM) 10K type strain sequencing project: providing services to taxonomists for standard genome sequencing and annotation.</title>
        <authorList>
            <consortium name="The Broad Institute Genomics Platform"/>
            <consortium name="The Broad Institute Genome Sequencing Center for Infectious Disease"/>
            <person name="Wu L."/>
            <person name="Ma J."/>
        </authorList>
    </citation>
    <scope>NUCLEOTIDE SEQUENCE [LARGE SCALE GENOMIC DNA]</scope>
    <source>
        <strain evidence="10">JCM 17986</strain>
    </source>
</reference>
<keyword evidence="2 4" id="KW-0560">Oxidoreductase</keyword>
<feature type="active site" evidence="5">
    <location>
        <position position="239"/>
    </location>
</feature>
<name>A0ABP9HUY5_9ACTN</name>
<dbReference type="InterPro" id="IPR016160">
    <property type="entry name" value="Ald_DH_CS_CYS"/>
</dbReference>
<dbReference type="Gene3D" id="3.40.605.10">
    <property type="entry name" value="Aldehyde Dehydrogenase, Chain A, domain 1"/>
    <property type="match status" value="1"/>
</dbReference>
<dbReference type="InterPro" id="IPR016163">
    <property type="entry name" value="Ald_DH_C"/>
</dbReference>
<keyword evidence="3" id="KW-0520">NAD</keyword>
<evidence type="ECO:0000256" key="3">
    <source>
        <dbReference type="ARBA" id="ARBA00023027"/>
    </source>
</evidence>
<dbReference type="InterPro" id="IPR012394">
    <property type="entry name" value="Aldehyde_DH_NAD(P)"/>
</dbReference>
<gene>
    <name evidence="9" type="ORF">GCM10023205_53760</name>
</gene>
<accession>A0ABP9HUY5</accession>